<dbReference type="InParanoid" id="A0A078ASH9"/>
<dbReference type="EMBL" id="CCKQ01013301">
    <property type="protein sequence ID" value="CDW84951.1"/>
    <property type="molecule type" value="Genomic_DNA"/>
</dbReference>
<dbReference type="AlphaFoldDB" id="A0A078ASH9"/>
<evidence type="ECO:0000313" key="2">
    <source>
        <dbReference type="EMBL" id="CDW84951.1"/>
    </source>
</evidence>
<keyword evidence="3" id="KW-1185">Reference proteome</keyword>
<gene>
    <name evidence="2" type="primary">Contig11529.g12334</name>
    <name evidence="2" type="ORF">STYLEM_14020</name>
</gene>
<dbReference type="Proteomes" id="UP000039865">
    <property type="component" value="Unassembled WGS sequence"/>
</dbReference>
<accession>A0A078ASH9</accession>
<reference evidence="2 3" key="1">
    <citation type="submission" date="2014-06" db="EMBL/GenBank/DDBJ databases">
        <authorList>
            <person name="Swart Estienne"/>
        </authorList>
    </citation>
    <scope>NUCLEOTIDE SEQUENCE [LARGE SCALE GENOMIC DNA]</scope>
    <source>
        <strain evidence="2 3">130c</strain>
    </source>
</reference>
<protein>
    <submittedName>
        <fullName evidence="2">Uncharacterized protein</fullName>
    </submittedName>
</protein>
<evidence type="ECO:0000256" key="1">
    <source>
        <dbReference type="SAM" id="SignalP"/>
    </source>
</evidence>
<feature type="signal peptide" evidence="1">
    <location>
        <begin position="1"/>
        <end position="21"/>
    </location>
</feature>
<evidence type="ECO:0000313" key="3">
    <source>
        <dbReference type="Proteomes" id="UP000039865"/>
    </source>
</evidence>
<name>A0A078ASH9_STYLE</name>
<keyword evidence="1" id="KW-0732">Signal</keyword>
<sequence>MTNRKQAIGLLLLTMLVMAQANSFFEPLKTKITKIAPSKGIRLQAFDPKSTPDLINNAKDAVDGYLEIAKAGKEAADIAGKLAVFEKLSGALGIAGALVGFIFAFIGTGPDPEILKLQEMIKETQSLVVLGNDKILSAIRKLNSQEAIRSASEAVSILDTLVNKHMSEKIEFDVGGYDVLPCGPAMTLCNNAFIDLTNKMDDILSASFEEQPRGDKERVGAVADNLMMLLSNAMYSLTWLNAQQWKASHPNEFVAPEDTAKIQQLTQALTLKHYYQEHAVGAYANWMRDKKFSTCRLCQSCGGDYPTYGGEGYKEYDWGWWDMFRDSCTAELFGESGPPKLCCSVQDPPLKFCSSCGGDYPFRVGRKLNVDDWGTWNRAGGNCKGSFEKTLDEFEICARDRRQCKMCAGQCQANYSQIGYIQRRDDWGMWKVFDTQQCNPDYTGDLNIDKSADVSFCCLDEVV</sequence>
<feature type="chain" id="PRO_5001729597" evidence="1">
    <location>
        <begin position="22"/>
        <end position="463"/>
    </location>
</feature>
<proteinExistence type="predicted"/>
<organism evidence="2 3">
    <name type="scientific">Stylonychia lemnae</name>
    <name type="common">Ciliate</name>
    <dbReference type="NCBI Taxonomy" id="5949"/>
    <lineage>
        <taxon>Eukaryota</taxon>
        <taxon>Sar</taxon>
        <taxon>Alveolata</taxon>
        <taxon>Ciliophora</taxon>
        <taxon>Intramacronucleata</taxon>
        <taxon>Spirotrichea</taxon>
        <taxon>Stichotrichia</taxon>
        <taxon>Sporadotrichida</taxon>
        <taxon>Oxytrichidae</taxon>
        <taxon>Stylonychinae</taxon>
        <taxon>Stylonychia</taxon>
    </lineage>
</organism>